<keyword evidence="4" id="KW-0342">GTP-binding</keyword>
<dbReference type="Proteomes" id="UP001497744">
    <property type="component" value="Unassembled WGS sequence"/>
</dbReference>
<dbReference type="SMART" id="SM00173">
    <property type="entry name" value="RAS"/>
    <property type="match status" value="1"/>
</dbReference>
<evidence type="ECO:0000256" key="1">
    <source>
        <dbReference type="ARBA" id="ARBA00004308"/>
    </source>
</evidence>
<keyword evidence="6" id="KW-0449">Lipoprotein</keyword>
<dbReference type="PROSITE" id="PS51421">
    <property type="entry name" value="RAS"/>
    <property type="match status" value="1"/>
</dbReference>
<dbReference type="SMART" id="SM00174">
    <property type="entry name" value="RHO"/>
    <property type="match status" value="1"/>
</dbReference>
<dbReference type="Pfam" id="PF00071">
    <property type="entry name" value="Ras"/>
    <property type="match status" value="1"/>
</dbReference>
<dbReference type="InterPro" id="IPR027417">
    <property type="entry name" value="P-loop_NTPase"/>
</dbReference>
<dbReference type="PROSITE" id="PS51420">
    <property type="entry name" value="RHO"/>
    <property type="match status" value="1"/>
</dbReference>
<dbReference type="GO" id="GO:0005525">
    <property type="term" value="F:GTP binding"/>
    <property type="evidence" value="ECO:0007669"/>
    <property type="project" value="UniProtKB-KW"/>
</dbReference>
<dbReference type="SMART" id="SM00177">
    <property type="entry name" value="ARF"/>
    <property type="match status" value="1"/>
</dbReference>
<name>A0AAV4LQ35_BABCB</name>
<comment type="caution">
    <text evidence="7">The sequence shown here is derived from an EMBL/GenBank/DDBJ whole genome shotgun (WGS) entry which is preliminary data.</text>
</comment>
<evidence type="ECO:0000313" key="7">
    <source>
        <dbReference type="EMBL" id="GIX62049.1"/>
    </source>
</evidence>
<reference evidence="7 8" key="1">
    <citation type="submission" date="2021-06" db="EMBL/GenBank/DDBJ databases">
        <title>Genome sequence of Babesia caballi.</title>
        <authorList>
            <person name="Yamagishi J."/>
            <person name="Kidaka T."/>
            <person name="Ochi A."/>
        </authorList>
    </citation>
    <scope>NUCLEOTIDE SEQUENCE [LARGE SCALE GENOMIC DNA]</scope>
    <source>
        <strain evidence="7">USDA-D6B2</strain>
    </source>
</reference>
<accession>A0AAV4LQ35</accession>
<dbReference type="PROSITE" id="PS51417">
    <property type="entry name" value="ARF"/>
    <property type="match status" value="1"/>
</dbReference>
<comment type="similarity">
    <text evidence="2">Belongs to the small GTPase superfamily. Rab family.</text>
</comment>
<dbReference type="EMBL" id="BPLF01000001">
    <property type="protein sequence ID" value="GIX62049.1"/>
    <property type="molecule type" value="Genomic_DNA"/>
</dbReference>
<keyword evidence="8" id="KW-1185">Reference proteome</keyword>
<dbReference type="Gene3D" id="3.40.50.300">
    <property type="entry name" value="P-loop containing nucleotide triphosphate hydrolases"/>
    <property type="match status" value="1"/>
</dbReference>
<protein>
    <submittedName>
        <fullName evidence="7">Ras-related protein Rab-1</fullName>
    </submittedName>
</protein>
<keyword evidence="5" id="KW-0472">Membrane</keyword>
<dbReference type="AlphaFoldDB" id="A0AAV4LQ35"/>
<dbReference type="PRINTS" id="PR00449">
    <property type="entry name" value="RASTRNSFRMNG"/>
</dbReference>
<dbReference type="NCBIfam" id="TIGR00231">
    <property type="entry name" value="small_GTP"/>
    <property type="match status" value="1"/>
</dbReference>
<dbReference type="SMART" id="SM00176">
    <property type="entry name" value="RAN"/>
    <property type="match status" value="1"/>
</dbReference>
<dbReference type="SUPFAM" id="SSF52540">
    <property type="entry name" value="P-loop containing nucleoside triphosphate hydrolases"/>
    <property type="match status" value="1"/>
</dbReference>
<evidence type="ECO:0000313" key="8">
    <source>
        <dbReference type="Proteomes" id="UP001497744"/>
    </source>
</evidence>
<dbReference type="InterPro" id="IPR050305">
    <property type="entry name" value="Small_GTPase_Rab"/>
</dbReference>
<dbReference type="SMART" id="SM00175">
    <property type="entry name" value="RAB"/>
    <property type="match status" value="1"/>
</dbReference>
<organism evidence="7 8">
    <name type="scientific">Babesia caballi</name>
    <dbReference type="NCBI Taxonomy" id="5871"/>
    <lineage>
        <taxon>Eukaryota</taxon>
        <taxon>Sar</taxon>
        <taxon>Alveolata</taxon>
        <taxon>Apicomplexa</taxon>
        <taxon>Aconoidasida</taxon>
        <taxon>Piroplasmida</taxon>
        <taxon>Babesiidae</taxon>
        <taxon>Babesia</taxon>
    </lineage>
</organism>
<keyword evidence="3" id="KW-0547">Nucleotide-binding</keyword>
<proteinExistence type="inferred from homology"/>
<dbReference type="PANTHER" id="PTHR47980">
    <property type="entry name" value="LD44762P"/>
    <property type="match status" value="1"/>
</dbReference>
<evidence type="ECO:0000256" key="2">
    <source>
        <dbReference type="ARBA" id="ARBA00006270"/>
    </source>
</evidence>
<sequence>MKEYDHLFKIIIIGDSGAGKSSLLLRFAVGPNTHQQNAAQDDTYSESYMSTIGVDFKIKTVKIDNATIKLQIWDTAGQERFRTITSTYYRGAHGIITVYDVTSRVSFESVKKTWLTDIEKYSSANISKLLIGNKVDLEESRAVTCDEAREFATQNNMEYIEASAKTAQNVEKAFESIARTLKDKATRCTTTGAAPNTFNLNSTTRVPTNRNVVSDKCQEIPVKRASTEVKADVEMIRAARSLLCAANKSKGALSVDQALYLAKEAGIVTKNEIQKLIVASPSFSADESPFLISNFFNEKRKYQTFDEEVNVTQKETARSEYYVESQQLADNSKIDRIIAEKTNAEAAELFWYKGNRWNVRAEGYGTCMRSTAHVVIQRGNGMVKVNGEEDLYKRWPIFYNR</sequence>
<gene>
    <name evidence="7" type="ORF">BcabD6B2_14840</name>
</gene>
<evidence type="ECO:0000256" key="6">
    <source>
        <dbReference type="ARBA" id="ARBA00023288"/>
    </source>
</evidence>
<dbReference type="GO" id="GO:0012505">
    <property type="term" value="C:endomembrane system"/>
    <property type="evidence" value="ECO:0007669"/>
    <property type="project" value="UniProtKB-SubCell"/>
</dbReference>
<dbReference type="FunFam" id="3.40.50.300:FF:000586">
    <property type="entry name" value="Rab family GTPase"/>
    <property type="match status" value="1"/>
</dbReference>
<dbReference type="RefSeq" id="XP_067714118.1">
    <property type="nucleotide sequence ID" value="XM_067858017.1"/>
</dbReference>
<dbReference type="GeneID" id="94193530"/>
<dbReference type="PROSITE" id="PS51419">
    <property type="entry name" value="RAB"/>
    <property type="match status" value="1"/>
</dbReference>
<comment type="subcellular location">
    <subcellularLocation>
        <location evidence="1">Endomembrane system</location>
    </subcellularLocation>
</comment>
<evidence type="ECO:0000256" key="3">
    <source>
        <dbReference type="ARBA" id="ARBA00022741"/>
    </source>
</evidence>
<dbReference type="GO" id="GO:0003924">
    <property type="term" value="F:GTPase activity"/>
    <property type="evidence" value="ECO:0007669"/>
    <property type="project" value="InterPro"/>
</dbReference>
<dbReference type="InterPro" id="IPR005225">
    <property type="entry name" value="Small_GTP-bd"/>
</dbReference>
<evidence type="ECO:0000256" key="5">
    <source>
        <dbReference type="ARBA" id="ARBA00023136"/>
    </source>
</evidence>
<evidence type="ECO:0000256" key="4">
    <source>
        <dbReference type="ARBA" id="ARBA00023134"/>
    </source>
</evidence>
<dbReference type="InterPro" id="IPR001806">
    <property type="entry name" value="Small_GTPase"/>
</dbReference>